<evidence type="ECO:0000313" key="4">
    <source>
        <dbReference type="Proteomes" id="UP000499080"/>
    </source>
</evidence>
<feature type="chain" id="PRO_5021369762" description="Spidroin N-terminal domain-containing protein" evidence="1">
    <location>
        <begin position="22"/>
        <end position="220"/>
    </location>
</feature>
<dbReference type="Proteomes" id="UP000499080">
    <property type="component" value="Unassembled WGS sequence"/>
</dbReference>
<name>A0A4Y2RUY4_ARAVE</name>
<dbReference type="OrthoDB" id="6437899at2759"/>
<organism evidence="3 4">
    <name type="scientific">Araneus ventricosus</name>
    <name type="common">Orbweaver spider</name>
    <name type="synonym">Epeira ventricosa</name>
    <dbReference type="NCBI Taxonomy" id="182803"/>
    <lineage>
        <taxon>Eukaryota</taxon>
        <taxon>Metazoa</taxon>
        <taxon>Ecdysozoa</taxon>
        <taxon>Arthropoda</taxon>
        <taxon>Chelicerata</taxon>
        <taxon>Arachnida</taxon>
        <taxon>Araneae</taxon>
        <taxon>Araneomorphae</taxon>
        <taxon>Entelegynae</taxon>
        <taxon>Araneoidea</taxon>
        <taxon>Araneidae</taxon>
        <taxon>Araneus</taxon>
    </lineage>
</organism>
<keyword evidence="1" id="KW-0732">Signal</keyword>
<feature type="signal peptide" evidence="1">
    <location>
        <begin position="1"/>
        <end position="21"/>
    </location>
</feature>
<accession>A0A4Y2RUY4</accession>
<protein>
    <recommendedName>
        <fullName evidence="2">Spidroin N-terminal domain-containing protein</fullName>
    </recommendedName>
</protein>
<sequence length="220" mass="23319">MACFTTAVVFFLLAQCATTFARGIHVSILSNPNTAATFARSFVSNIAGCGEFGSQGTEDFDDIMQSLIQAQRMGKGRHDTNAKAKAMQMALASSIAELIVEESGGVNMQQKTNAAINALRNALRSTSGQVDESFVNEIVELVNLFSQDQFNEVDTGSSRQYYQSSTGGGQGGAPTVTETVTVSVGGGGAPQPSGIFSILFTIKSLSVLPLWVLKFSIWLV</sequence>
<gene>
    <name evidence="3" type="ORF">AVEN_63557_1</name>
</gene>
<comment type="caution">
    <text evidence="3">The sequence shown here is derived from an EMBL/GenBank/DDBJ whole genome shotgun (WGS) entry which is preliminary data.</text>
</comment>
<dbReference type="AlphaFoldDB" id="A0A4Y2RUY4"/>
<dbReference type="Pfam" id="PF16763">
    <property type="entry name" value="Spidroin_N"/>
    <property type="match status" value="1"/>
</dbReference>
<keyword evidence="4" id="KW-1185">Reference proteome</keyword>
<dbReference type="Gene3D" id="1.10.274.70">
    <property type="match status" value="1"/>
</dbReference>
<dbReference type="EMBL" id="BGPR01018623">
    <property type="protein sequence ID" value="GBN79677.1"/>
    <property type="molecule type" value="Genomic_DNA"/>
</dbReference>
<dbReference type="InterPro" id="IPR038243">
    <property type="entry name" value="Spidroin_N_sf"/>
</dbReference>
<reference evidence="3 4" key="1">
    <citation type="journal article" date="2019" name="Sci. Rep.">
        <title>Orb-weaving spider Araneus ventricosus genome elucidates the spidroin gene catalogue.</title>
        <authorList>
            <person name="Kono N."/>
            <person name="Nakamura H."/>
            <person name="Ohtoshi R."/>
            <person name="Moran D.A.P."/>
            <person name="Shinohara A."/>
            <person name="Yoshida Y."/>
            <person name="Fujiwara M."/>
            <person name="Mori M."/>
            <person name="Tomita M."/>
            <person name="Arakawa K."/>
        </authorList>
    </citation>
    <scope>NUCLEOTIDE SEQUENCE [LARGE SCALE GENOMIC DNA]</scope>
</reference>
<evidence type="ECO:0000256" key="1">
    <source>
        <dbReference type="SAM" id="SignalP"/>
    </source>
</evidence>
<evidence type="ECO:0000313" key="3">
    <source>
        <dbReference type="EMBL" id="GBN79677.1"/>
    </source>
</evidence>
<proteinExistence type="predicted"/>
<feature type="domain" description="Spidroin N-terminal" evidence="2">
    <location>
        <begin position="29"/>
        <end position="150"/>
    </location>
</feature>
<dbReference type="InterPro" id="IPR031913">
    <property type="entry name" value="Spidroin_N"/>
</dbReference>
<evidence type="ECO:0000259" key="2">
    <source>
        <dbReference type="Pfam" id="PF16763"/>
    </source>
</evidence>